<feature type="compositionally biased region" description="Low complexity" evidence="1">
    <location>
        <begin position="767"/>
        <end position="780"/>
    </location>
</feature>
<gene>
    <name evidence="3" type="ORF">FA14DRAFT_169948</name>
</gene>
<dbReference type="GeneID" id="37022029"/>
<feature type="region of interest" description="Disordered" evidence="1">
    <location>
        <begin position="585"/>
        <end position="657"/>
    </location>
</feature>
<evidence type="ECO:0000313" key="3">
    <source>
        <dbReference type="EMBL" id="PWN37057.1"/>
    </source>
</evidence>
<feature type="region of interest" description="Disordered" evidence="1">
    <location>
        <begin position="767"/>
        <end position="801"/>
    </location>
</feature>
<feature type="transmembrane region" description="Helical" evidence="2">
    <location>
        <begin position="285"/>
        <end position="308"/>
    </location>
</feature>
<dbReference type="InParanoid" id="A0A316VHC1"/>
<evidence type="ECO:0008006" key="5">
    <source>
        <dbReference type="Google" id="ProtNLM"/>
    </source>
</evidence>
<feature type="transmembrane region" description="Helical" evidence="2">
    <location>
        <begin position="374"/>
        <end position="392"/>
    </location>
</feature>
<feature type="region of interest" description="Disordered" evidence="1">
    <location>
        <begin position="679"/>
        <end position="753"/>
    </location>
</feature>
<accession>A0A316VHC1</accession>
<feature type="transmembrane region" description="Helical" evidence="2">
    <location>
        <begin position="463"/>
        <end position="482"/>
    </location>
</feature>
<name>A0A316VHC1_9BASI</name>
<feature type="compositionally biased region" description="Acidic residues" evidence="1">
    <location>
        <begin position="616"/>
        <end position="630"/>
    </location>
</feature>
<dbReference type="RefSeq" id="XP_025357359.1">
    <property type="nucleotide sequence ID" value="XM_025500248.1"/>
</dbReference>
<evidence type="ECO:0000256" key="1">
    <source>
        <dbReference type="SAM" id="MobiDB-lite"/>
    </source>
</evidence>
<evidence type="ECO:0000256" key="2">
    <source>
        <dbReference type="SAM" id="Phobius"/>
    </source>
</evidence>
<keyword evidence="4" id="KW-1185">Reference proteome</keyword>
<dbReference type="EMBL" id="KZ819602">
    <property type="protein sequence ID" value="PWN37057.1"/>
    <property type="molecule type" value="Genomic_DNA"/>
</dbReference>
<protein>
    <recommendedName>
        <fullName evidence="5">DUF4203 domain-containing protein</fullName>
    </recommendedName>
</protein>
<reference evidence="3 4" key="1">
    <citation type="journal article" date="2018" name="Mol. Biol. Evol.">
        <title>Broad Genomic Sampling Reveals a Smut Pathogenic Ancestry of the Fungal Clade Ustilaginomycotina.</title>
        <authorList>
            <person name="Kijpornyongpan T."/>
            <person name="Mondo S.J."/>
            <person name="Barry K."/>
            <person name="Sandor L."/>
            <person name="Lee J."/>
            <person name="Lipzen A."/>
            <person name="Pangilinan J."/>
            <person name="LaButti K."/>
            <person name="Hainaut M."/>
            <person name="Henrissat B."/>
            <person name="Grigoriev I.V."/>
            <person name="Spatafora J.W."/>
            <person name="Aime M.C."/>
        </authorList>
    </citation>
    <scope>NUCLEOTIDE SEQUENCE [LARGE SCALE GENOMIC DNA]</scope>
    <source>
        <strain evidence="3 4">MCA 3882</strain>
    </source>
</reference>
<keyword evidence="2" id="KW-1133">Transmembrane helix</keyword>
<evidence type="ECO:0000313" key="4">
    <source>
        <dbReference type="Proteomes" id="UP000245771"/>
    </source>
</evidence>
<feature type="compositionally biased region" description="Pro residues" evidence="1">
    <location>
        <begin position="791"/>
        <end position="801"/>
    </location>
</feature>
<sequence length="801" mass="86537">MKNSADTTDEQKRVSAHLADIFERIAPLKLDPSSILLYDPSTIKRRQGNTAATANDNTALLANVQSFPKLLAAGSDDHYENHHSYEIVQALSSHSTKMHSLDEEWNHLNAEDQTFHGKNSEQLAKAFQSYGTEHQGQGLPDSYIKAVEGNSLQNGAVNSGSNKTSITSFASNIAPMSATIPITMSALDPSTFSWAALLKSMNWARILYTIVWITTGLTLLFFGYASFFWLHKVGLSRGNHSTARPKGIGGKLSRIFSLNNEPQRSTIDSSASAAAKRRKAQKKRALVGGGIGGILVGFLFFSYLAAVINNAICVDDGKKSLSAGAYFAVWLAPGLLGAMLAGHFAFLARAMTGVLGGTTFTIVLTAVFGIKTMLIRMILLAIFTLSFTIPLIQPKAKVIQMMILNACTSLIGMVTFLNGVALVAPSVEASSNWLDLWTVLCMHKDENAQSVLENAWHTSTFKGYIAGAILGSVVGFLFELFFHRHCGHDPESEWNQYLGTYTQHMESGRMPGESSATLYDDPKYNNSKAQIGAVSPRAGMFEPAPNAWQRMADFFDSDRSKPAHYGGLSGDGTLHESLTGGAITSVGERIRRKRSAKTTRSGGPARFERLSKRDENEDDFNSDTSDDDDEKERLHNDDEDDEKTDVEGSDDERRANKHVAFSGLVPTLDKDSNSATVNYGGYALPRPPMLTTTSTNSGTSVTSGQVDSRLTGTTAASGSSSSTKGSDAKVHKPVGVYHDGNASPPSNPTIPATPSLINAISRIQFAQQQARAWQQQHEAQGTPYAGATSPPTSPPPHKPSK</sequence>
<feature type="compositionally biased region" description="Low complexity" evidence="1">
    <location>
        <begin position="711"/>
        <end position="725"/>
    </location>
</feature>
<feature type="compositionally biased region" description="Acidic residues" evidence="1">
    <location>
        <begin position="637"/>
        <end position="650"/>
    </location>
</feature>
<organism evidence="3 4">
    <name type="scientific">Meira miltonrushii</name>
    <dbReference type="NCBI Taxonomy" id="1280837"/>
    <lineage>
        <taxon>Eukaryota</taxon>
        <taxon>Fungi</taxon>
        <taxon>Dikarya</taxon>
        <taxon>Basidiomycota</taxon>
        <taxon>Ustilaginomycotina</taxon>
        <taxon>Exobasidiomycetes</taxon>
        <taxon>Exobasidiales</taxon>
        <taxon>Brachybasidiaceae</taxon>
        <taxon>Meira</taxon>
    </lineage>
</organism>
<dbReference type="AlphaFoldDB" id="A0A316VHC1"/>
<keyword evidence="2" id="KW-0812">Transmembrane</keyword>
<dbReference type="Proteomes" id="UP000245771">
    <property type="component" value="Unassembled WGS sequence"/>
</dbReference>
<feature type="transmembrane region" description="Helical" evidence="2">
    <location>
        <begin position="206"/>
        <end position="230"/>
    </location>
</feature>
<feature type="transmembrane region" description="Helical" evidence="2">
    <location>
        <begin position="404"/>
        <end position="424"/>
    </location>
</feature>
<dbReference type="OrthoDB" id="3364886at2759"/>
<feature type="compositionally biased region" description="Low complexity" evidence="1">
    <location>
        <begin position="691"/>
        <end position="703"/>
    </location>
</feature>
<feature type="transmembrane region" description="Helical" evidence="2">
    <location>
        <begin position="320"/>
        <end position="339"/>
    </location>
</feature>
<feature type="compositionally biased region" description="Basic and acidic residues" evidence="1">
    <location>
        <begin position="606"/>
        <end position="615"/>
    </location>
</feature>
<feature type="transmembrane region" description="Helical" evidence="2">
    <location>
        <begin position="346"/>
        <end position="368"/>
    </location>
</feature>
<proteinExistence type="predicted"/>
<keyword evidence="2" id="KW-0472">Membrane</keyword>